<feature type="transmembrane region" description="Helical" evidence="9">
    <location>
        <begin position="701"/>
        <end position="721"/>
    </location>
</feature>
<feature type="transmembrane region" description="Helical" evidence="9">
    <location>
        <begin position="449"/>
        <end position="472"/>
    </location>
</feature>
<dbReference type="RefSeq" id="WP_202687641.1">
    <property type="nucleotide sequence ID" value="NZ_JAESVN010000002.1"/>
</dbReference>
<feature type="transmembrane region" description="Helical" evidence="9">
    <location>
        <begin position="777"/>
        <end position="802"/>
    </location>
</feature>
<dbReference type="PANTHER" id="PTHR30081">
    <property type="entry name" value="PROTEIN-EXPORT MEMBRANE PROTEIN SEC"/>
    <property type="match status" value="1"/>
</dbReference>
<comment type="subunit">
    <text evidence="9">Forms a complex with SecF. Part of the essential Sec protein translocation apparatus which comprises SecA, SecYEG and auxiliary proteins SecDF-YajC and YidC.</text>
</comment>
<evidence type="ECO:0000256" key="10">
    <source>
        <dbReference type="HAMAP-Rule" id="MF_01464"/>
    </source>
</evidence>
<dbReference type="PRINTS" id="PR01755">
    <property type="entry name" value="SECFTRNLCASE"/>
</dbReference>
<dbReference type="Pfam" id="PF02355">
    <property type="entry name" value="SecD_SecF_C"/>
    <property type="match status" value="2"/>
</dbReference>
<keyword evidence="2 9" id="KW-0813">Transport</keyword>
<comment type="subunit">
    <text evidence="10">Forms a complex with SecD. Part of the essential Sec protein translocation apparatus which comprises SecA, SecYEG and auxiliary proteins SecDF-YajC and YidC.</text>
</comment>
<evidence type="ECO:0000256" key="5">
    <source>
        <dbReference type="ARBA" id="ARBA00022927"/>
    </source>
</evidence>
<comment type="subcellular location">
    <subcellularLocation>
        <location evidence="1 9">Cell membrane</location>
        <topology evidence="1 9">Multi-pass membrane protein</topology>
    </subcellularLocation>
</comment>
<evidence type="ECO:0000259" key="11">
    <source>
        <dbReference type="Pfam" id="PF02355"/>
    </source>
</evidence>
<keyword evidence="3 9" id="KW-1003">Cell membrane</keyword>
<dbReference type="PANTHER" id="PTHR30081:SF1">
    <property type="entry name" value="PROTEIN TRANSLOCASE SUBUNIT SECD"/>
    <property type="match status" value="1"/>
</dbReference>
<keyword evidence="6 9" id="KW-1133">Transmembrane helix</keyword>
<feature type="domain" description="SecDF P1 head subdomain" evidence="13">
    <location>
        <begin position="223"/>
        <end position="332"/>
    </location>
</feature>
<feature type="domain" description="Protein translocase subunit SecDF P1" evidence="12">
    <location>
        <begin position="154"/>
        <end position="211"/>
    </location>
</feature>
<dbReference type="InterPro" id="IPR022646">
    <property type="entry name" value="SecD/SecF_CS"/>
</dbReference>
<evidence type="ECO:0000256" key="4">
    <source>
        <dbReference type="ARBA" id="ARBA00022692"/>
    </source>
</evidence>
<reference evidence="14" key="1">
    <citation type="submission" date="2021-01" db="EMBL/GenBank/DDBJ databases">
        <title>Tabrizicola alba sp. nov. a motile alkaliphilic bacterium isolated from a soda lake.</title>
        <authorList>
            <person name="Szuroczki S."/>
            <person name="Abbaszade G."/>
            <person name="Schumann P."/>
            <person name="Toth E."/>
        </authorList>
    </citation>
    <scope>NUCLEOTIDE SEQUENCE</scope>
    <source>
        <strain evidence="14">DMG-N-6</strain>
    </source>
</reference>
<dbReference type="GO" id="GO:0043952">
    <property type="term" value="P:protein transport by the Sec complex"/>
    <property type="evidence" value="ECO:0007669"/>
    <property type="project" value="UniProtKB-UniRule"/>
</dbReference>
<feature type="transmembrane region" description="Helical" evidence="9">
    <location>
        <begin position="535"/>
        <end position="554"/>
    </location>
</feature>
<evidence type="ECO:0000256" key="3">
    <source>
        <dbReference type="ARBA" id="ARBA00022475"/>
    </source>
</evidence>
<dbReference type="NCBIfam" id="NF009583">
    <property type="entry name" value="PRK13024.1-3"/>
    <property type="match status" value="1"/>
</dbReference>
<dbReference type="InterPro" id="IPR005791">
    <property type="entry name" value="SecD"/>
</dbReference>
<evidence type="ECO:0000256" key="7">
    <source>
        <dbReference type="ARBA" id="ARBA00023010"/>
    </source>
</evidence>
<dbReference type="Pfam" id="PF07549">
    <property type="entry name" value="Sec_GG"/>
    <property type="match status" value="2"/>
</dbReference>
<dbReference type="Gene3D" id="1.20.1640.10">
    <property type="entry name" value="Multidrug efflux transporter AcrB transmembrane domain"/>
    <property type="match status" value="2"/>
</dbReference>
<keyword evidence="4 9" id="KW-0812">Transmembrane</keyword>
<dbReference type="InterPro" id="IPR048631">
    <property type="entry name" value="SecD_1st"/>
</dbReference>
<dbReference type="SUPFAM" id="SSF82866">
    <property type="entry name" value="Multidrug efflux transporter AcrB transmembrane domain"/>
    <property type="match status" value="2"/>
</dbReference>
<protein>
    <recommendedName>
        <fullName evidence="9 10">Multifunctional fusion protein</fullName>
    </recommendedName>
    <domain>
        <recommendedName>
            <fullName evidence="9">Protein translocase subunit SecD</fullName>
        </recommendedName>
    </domain>
    <domain>
        <recommendedName>
            <fullName evidence="10">Protein-export membrane protein SecF</fullName>
        </recommendedName>
    </domain>
</protein>
<feature type="transmembrane region" description="Helical" evidence="9">
    <location>
        <begin position="748"/>
        <end position="771"/>
    </location>
</feature>
<dbReference type="Pfam" id="PF21760">
    <property type="entry name" value="SecD_1st"/>
    <property type="match status" value="1"/>
</dbReference>
<evidence type="ECO:0000313" key="14">
    <source>
        <dbReference type="EMBL" id="MBL4916832.1"/>
    </source>
</evidence>
<evidence type="ECO:0000259" key="13">
    <source>
        <dbReference type="Pfam" id="PF22599"/>
    </source>
</evidence>
<comment type="similarity">
    <text evidence="9">Belongs to the SecD/SecF family. SecD subfamily.</text>
</comment>
<evidence type="ECO:0000259" key="12">
    <source>
        <dbReference type="Pfam" id="PF21760"/>
    </source>
</evidence>
<keyword evidence="8 9" id="KW-0472">Membrane</keyword>
<dbReference type="NCBIfam" id="TIGR00916">
    <property type="entry name" value="2A0604s01"/>
    <property type="match status" value="2"/>
</dbReference>
<keyword evidence="15" id="KW-1185">Reference proteome</keyword>
<keyword evidence="7 9" id="KW-0811">Translocation</keyword>
<dbReference type="EMBL" id="JAESVN010000002">
    <property type="protein sequence ID" value="MBL4916832.1"/>
    <property type="molecule type" value="Genomic_DNA"/>
</dbReference>
<proteinExistence type="inferred from homology"/>
<dbReference type="Gene3D" id="3.30.70.3400">
    <property type="match status" value="1"/>
</dbReference>
<dbReference type="GO" id="GO:0065002">
    <property type="term" value="P:intracellular protein transmembrane transport"/>
    <property type="evidence" value="ECO:0007669"/>
    <property type="project" value="UniProtKB-UniRule"/>
</dbReference>
<dbReference type="InterPro" id="IPR022645">
    <property type="entry name" value="SecD/SecF_bac"/>
</dbReference>
<keyword evidence="5 9" id="KW-0653">Protein transport</keyword>
<comment type="function">
    <text evidence="9">Part of the Sec protein translocase complex. Interacts with the SecYEG preprotein conducting channel. SecDF uses the proton motive force (PMF) to complete protein translocation after the ATP-dependent function of SecA.</text>
</comment>
<dbReference type="GO" id="GO:0006605">
    <property type="term" value="P:protein targeting"/>
    <property type="evidence" value="ECO:0007669"/>
    <property type="project" value="UniProtKB-UniRule"/>
</dbReference>
<dbReference type="InterPro" id="IPR054384">
    <property type="entry name" value="SecDF_P1_head"/>
</dbReference>
<dbReference type="InterPro" id="IPR048634">
    <property type="entry name" value="SecD_SecF_C"/>
</dbReference>
<evidence type="ECO:0000256" key="6">
    <source>
        <dbReference type="ARBA" id="ARBA00022989"/>
    </source>
</evidence>
<dbReference type="InterPro" id="IPR005665">
    <property type="entry name" value="SecF_bac"/>
</dbReference>
<dbReference type="NCBIfam" id="TIGR01129">
    <property type="entry name" value="secD"/>
    <property type="match status" value="1"/>
</dbReference>
<dbReference type="NCBIfam" id="TIGR00966">
    <property type="entry name" value="transloc_SecF"/>
    <property type="match status" value="1"/>
</dbReference>
<comment type="similarity">
    <text evidence="10">Belongs to the SecD/SecF family. SecF subfamily.</text>
</comment>
<dbReference type="GO" id="GO:0015450">
    <property type="term" value="F:protein-transporting ATPase activity"/>
    <property type="evidence" value="ECO:0007669"/>
    <property type="project" value="InterPro"/>
</dbReference>
<dbReference type="AlphaFoldDB" id="A0A8K0Y0H1"/>
<comment type="caution">
    <text evidence="9">Lacks conserved residue(s) required for the propagation of feature annotation.</text>
</comment>
<feature type="transmembrane region" description="Helical" evidence="9">
    <location>
        <begin position="674"/>
        <end position="695"/>
    </location>
</feature>
<evidence type="ECO:0000256" key="9">
    <source>
        <dbReference type="HAMAP-Rule" id="MF_01463"/>
    </source>
</evidence>
<feature type="domain" description="Protein export membrane protein SecD/SecF C-terminal" evidence="11">
    <location>
        <begin position="333"/>
        <end position="494"/>
    </location>
</feature>
<feature type="transmembrane region" description="Helical" evidence="9">
    <location>
        <begin position="646"/>
        <end position="667"/>
    </location>
</feature>
<name>A0A8K0Y0H1_9RHOB</name>
<dbReference type="GO" id="GO:0005886">
    <property type="term" value="C:plasma membrane"/>
    <property type="evidence" value="ECO:0007669"/>
    <property type="project" value="UniProtKB-SubCell"/>
</dbReference>
<dbReference type="InterPro" id="IPR055344">
    <property type="entry name" value="SecD_SecF_C_bact"/>
</dbReference>
<feature type="transmembrane region" description="Helical" evidence="9">
    <location>
        <begin position="406"/>
        <end position="428"/>
    </location>
</feature>
<dbReference type="Proteomes" id="UP000648908">
    <property type="component" value="Unassembled WGS sequence"/>
</dbReference>
<sequence>MRRPFWVLATYALLLIAGIALAIPNFLSESQRAHLPAFLSSNTVSLGLDLQGGAHLLLAVDRAALADHALREAADTARLVLEEAGGDPRQVRISEAAVTLPATDAVSAALRAYATEGLAPTDPPRFTVATEAGRIRLEVSATALDSRATDAAARSLEVIRHRIDQVGVAEPQISRVGGDRILVQLPGVEDPGRLRDLLGSTAQMNFHMVDEGAATARPGYRMLPARDGGQIAVTEREVLSGTHLVSASAAFDPQTGQPVVSFRFDAAGAMEFGRITTDNVGRQFAIVLDDQVLTAPVIQQPIQGGTGQITGRFTAEETGTLAVLLNSGSLPASLEVIEERTVGASLGADSIRAGLVAGLAGLGLVVVIMVGLYGMWGLIASAILGLNVALTLAALGMIGATLTLPGIAGIILCLGIAVDANVLIFSRIREETARGAGAMKALALGYDRAWGTILDANVTTLLAMGLLFMLGAGAIRGFAVTMTLGILISMFTAITLMRIVMEGWARHRRMKVLALPPLIGRVPEPGNLSFLRHGALALAGSAILSTLALAALVWPGPHWGIDFTGGVQMVLGSADPIPLAGLRAAVAGFGDAALQTFGAPTEVLLRLQGDATQATVAALETTIRSVVPDVSFDQIELVGPTISGELAWTGALALSAAVLAMLVYIWLRFEWHFAVSAILVLALDVTKTLGVIALVGWEVNLTTIVALLTLIGYSVNDKVVVFDRVRENLMRVQKAGFAAVVDRSLNQVLARCIFTSGTTLAALIPMALWGGPAVAGFAWPMIAGVVIATASSLFVAGPLLVWMAAHHRPVAMPAA</sequence>
<evidence type="ECO:0000313" key="15">
    <source>
        <dbReference type="Proteomes" id="UP000648908"/>
    </source>
</evidence>
<evidence type="ECO:0000256" key="8">
    <source>
        <dbReference type="ARBA" id="ARBA00023136"/>
    </source>
</evidence>
<dbReference type="HAMAP" id="MF_01463_B">
    <property type="entry name" value="SecD_B"/>
    <property type="match status" value="1"/>
</dbReference>
<comment type="caution">
    <text evidence="14">The sequence shown here is derived from an EMBL/GenBank/DDBJ whole genome shotgun (WGS) entry which is preliminary data.</text>
</comment>
<dbReference type="Gene3D" id="3.30.1360.200">
    <property type="match status" value="1"/>
</dbReference>
<feature type="transmembrane region" description="Helical" evidence="9">
    <location>
        <begin position="353"/>
        <end position="373"/>
    </location>
</feature>
<dbReference type="HAMAP" id="MF_01464_B">
    <property type="entry name" value="SecF_B"/>
    <property type="match status" value="1"/>
</dbReference>
<gene>
    <name evidence="9 14" type="primary">secD</name>
    <name evidence="10" type="synonym">secF</name>
    <name evidence="14" type="ORF">JL811_06310</name>
</gene>
<organism evidence="14 15">
    <name type="scientific">Szabonella alba</name>
    <dbReference type="NCBI Taxonomy" id="2804194"/>
    <lineage>
        <taxon>Bacteria</taxon>
        <taxon>Pseudomonadati</taxon>
        <taxon>Pseudomonadota</taxon>
        <taxon>Alphaproteobacteria</taxon>
        <taxon>Rhodobacterales</taxon>
        <taxon>Paracoccaceae</taxon>
        <taxon>Szabonella</taxon>
    </lineage>
</organism>
<accession>A0A8K0Y0H1</accession>
<evidence type="ECO:0000256" key="1">
    <source>
        <dbReference type="ARBA" id="ARBA00004651"/>
    </source>
</evidence>
<evidence type="ECO:0000256" key="2">
    <source>
        <dbReference type="ARBA" id="ARBA00022448"/>
    </source>
</evidence>
<dbReference type="Pfam" id="PF22599">
    <property type="entry name" value="SecDF_P1_head"/>
    <property type="match status" value="1"/>
</dbReference>
<feature type="transmembrane region" description="Helical" evidence="9">
    <location>
        <begin position="478"/>
        <end position="501"/>
    </location>
</feature>
<feature type="domain" description="Protein export membrane protein SecD/SecF C-terminal" evidence="11">
    <location>
        <begin position="620"/>
        <end position="804"/>
    </location>
</feature>
<dbReference type="InterPro" id="IPR022813">
    <property type="entry name" value="SecD/SecF_arch_bac"/>
</dbReference>
<feature type="transmembrane region" description="Helical" evidence="9">
    <location>
        <begin position="378"/>
        <end position="400"/>
    </location>
</feature>